<proteinExistence type="predicted"/>
<dbReference type="AlphaFoldDB" id="A0AAX4HMQ2"/>
<protein>
    <recommendedName>
        <fullName evidence="4">Lipoprotein</fullName>
    </recommendedName>
</protein>
<evidence type="ECO:0000256" key="1">
    <source>
        <dbReference type="SAM" id="SignalP"/>
    </source>
</evidence>
<dbReference type="PROSITE" id="PS51257">
    <property type="entry name" value="PROKAR_LIPOPROTEIN"/>
    <property type="match status" value="1"/>
</dbReference>
<keyword evidence="1" id="KW-0732">Signal</keyword>
<name>A0AAX4HMQ2_9BACT</name>
<organism evidence="2 3">
    <name type="scientific">Peredibacter starrii</name>
    <dbReference type="NCBI Taxonomy" id="28202"/>
    <lineage>
        <taxon>Bacteria</taxon>
        <taxon>Pseudomonadati</taxon>
        <taxon>Bdellovibrionota</taxon>
        <taxon>Bacteriovoracia</taxon>
        <taxon>Bacteriovoracales</taxon>
        <taxon>Bacteriovoracaceae</taxon>
        <taxon>Peredibacter</taxon>
    </lineage>
</organism>
<dbReference type="Proteomes" id="UP001324634">
    <property type="component" value="Chromosome"/>
</dbReference>
<feature type="chain" id="PRO_5043623740" description="Lipoprotein" evidence="1">
    <location>
        <begin position="19"/>
        <end position="446"/>
    </location>
</feature>
<dbReference type="EMBL" id="CP139487">
    <property type="protein sequence ID" value="WPU64506.1"/>
    <property type="molecule type" value="Genomic_DNA"/>
</dbReference>
<sequence>MKHFIIALLLSLFVVSCGGPSTSKKNPIETVTSTSYSNAPIFLKSQDVECYSRNFSGPVEFGLHLFLNGQETFETKSFDGLINQSTLQNGEIISNAVYGERVEIIRSPVQRYIGIAAPKRISLCADLDQYERGSVESAALNAAYFIAKTNTTFKSAVSNIKIRPITLNISPSILQSNIILNQKGERVKESSYWTDNALYSPVNERITFLPHSQELRQLGLTVNFWEVPMIASHEYGHHIYQAIFPYQNNLSIGCFDHLKKTETKNKTFGFRSVEIDDVVTAYNEAFADLISYYTLGENERGVKGIKCLEVTRDVGSNTLIDGKSKVLSKSVVNTFFSFIEQFSSCESPSFQEVHILGASLAYSMDQFMSAMTSSKSQKLQILVDWVKDMKTNHSKLKEHYPEKYFEEMMSLFVEKNLQKFNNIEEGCEAVKTYLPAINVNRCSHAI</sequence>
<dbReference type="SUPFAM" id="SSF55486">
    <property type="entry name" value="Metalloproteases ('zincins'), catalytic domain"/>
    <property type="match status" value="1"/>
</dbReference>
<keyword evidence="3" id="KW-1185">Reference proteome</keyword>
<feature type="signal peptide" evidence="1">
    <location>
        <begin position="1"/>
        <end position="18"/>
    </location>
</feature>
<evidence type="ECO:0008006" key="4">
    <source>
        <dbReference type="Google" id="ProtNLM"/>
    </source>
</evidence>
<accession>A0AAX4HMQ2</accession>
<evidence type="ECO:0000313" key="2">
    <source>
        <dbReference type="EMBL" id="WPU64506.1"/>
    </source>
</evidence>
<reference evidence="2 3" key="1">
    <citation type="submission" date="2023-11" db="EMBL/GenBank/DDBJ databases">
        <title>Peredibacter starrii A3.12.</title>
        <authorList>
            <person name="Mitchell R.J."/>
        </authorList>
    </citation>
    <scope>NUCLEOTIDE SEQUENCE [LARGE SCALE GENOMIC DNA]</scope>
    <source>
        <strain evidence="2 3">A3.12</strain>
    </source>
</reference>
<dbReference type="RefSeq" id="WP_321393427.1">
    <property type="nucleotide sequence ID" value="NZ_CP139487.1"/>
</dbReference>
<evidence type="ECO:0000313" key="3">
    <source>
        <dbReference type="Proteomes" id="UP001324634"/>
    </source>
</evidence>
<dbReference type="KEGG" id="psti:SOO65_17570"/>
<gene>
    <name evidence="2" type="ORF">SOO65_17570</name>
</gene>